<feature type="domain" description="Xylanolytic transcriptional activator regulatory" evidence="7">
    <location>
        <begin position="5"/>
        <end position="284"/>
    </location>
</feature>
<dbReference type="GeneID" id="81605083"/>
<dbReference type="AlphaFoldDB" id="A0AAD6FWI9"/>
<protein>
    <recommendedName>
        <fullName evidence="7">Xylanolytic transcriptional activator regulatory domain-containing protein</fullName>
    </recommendedName>
</protein>
<evidence type="ECO:0000256" key="1">
    <source>
        <dbReference type="ARBA" id="ARBA00004123"/>
    </source>
</evidence>
<proteinExistence type="predicted"/>
<evidence type="ECO:0000256" key="5">
    <source>
        <dbReference type="ARBA" id="ARBA00022833"/>
    </source>
</evidence>
<dbReference type="GO" id="GO:0000978">
    <property type="term" value="F:RNA polymerase II cis-regulatory region sequence-specific DNA binding"/>
    <property type="evidence" value="ECO:0007669"/>
    <property type="project" value="InterPro"/>
</dbReference>
<dbReference type="PANTHER" id="PTHR40626:SF11">
    <property type="entry name" value="ZINC FINGER PROTEIN YPR022C"/>
    <property type="match status" value="1"/>
</dbReference>
<gene>
    <name evidence="8" type="ORF">N7458_011458</name>
</gene>
<keyword evidence="9" id="KW-1185">Reference proteome</keyword>
<evidence type="ECO:0000256" key="2">
    <source>
        <dbReference type="ARBA" id="ARBA00022723"/>
    </source>
</evidence>
<dbReference type="GO" id="GO:0006351">
    <property type="term" value="P:DNA-templated transcription"/>
    <property type="evidence" value="ECO:0007669"/>
    <property type="project" value="InterPro"/>
</dbReference>
<comment type="subcellular location">
    <subcellularLocation>
        <location evidence="1">Nucleus</location>
    </subcellularLocation>
</comment>
<evidence type="ECO:0000256" key="6">
    <source>
        <dbReference type="ARBA" id="ARBA00023242"/>
    </source>
</evidence>
<evidence type="ECO:0000313" key="8">
    <source>
        <dbReference type="EMBL" id="KAJ5432302.1"/>
    </source>
</evidence>
<keyword evidence="5" id="KW-0862">Zinc</keyword>
<keyword evidence="6" id="KW-0539">Nucleus</keyword>
<organism evidence="8 9">
    <name type="scientific">Penicillium daleae</name>
    <dbReference type="NCBI Taxonomy" id="63821"/>
    <lineage>
        <taxon>Eukaryota</taxon>
        <taxon>Fungi</taxon>
        <taxon>Dikarya</taxon>
        <taxon>Ascomycota</taxon>
        <taxon>Pezizomycotina</taxon>
        <taxon>Eurotiomycetes</taxon>
        <taxon>Eurotiomycetidae</taxon>
        <taxon>Eurotiales</taxon>
        <taxon>Aspergillaceae</taxon>
        <taxon>Penicillium</taxon>
    </lineage>
</organism>
<evidence type="ECO:0000256" key="4">
    <source>
        <dbReference type="ARBA" id="ARBA00022771"/>
    </source>
</evidence>
<evidence type="ECO:0000313" key="9">
    <source>
        <dbReference type="Proteomes" id="UP001213681"/>
    </source>
</evidence>
<dbReference type="InterPro" id="IPR007219">
    <property type="entry name" value="XnlR_reg_dom"/>
</dbReference>
<comment type="caution">
    <text evidence="8">The sequence shown here is derived from an EMBL/GenBank/DDBJ whole genome shotgun (WGS) entry which is preliminary data.</text>
</comment>
<reference evidence="8" key="1">
    <citation type="submission" date="2022-12" db="EMBL/GenBank/DDBJ databases">
        <authorList>
            <person name="Petersen C."/>
        </authorList>
    </citation>
    <scope>NUCLEOTIDE SEQUENCE</scope>
    <source>
        <strain evidence="8">IBT 16125</strain>
    </source>
</reference>
<dbReference type="InterPro" id="IPR051059">
    <property type="entry name" value="VerF-like"/>
</dbReference>
<dbReference type="GO" id="GO:0008270">
    <property type="term" value="F:zinc ion binding"/>
    <property type="evidence" value="ECO:0007669"/>
    <property type="project" value="UniProtKB-KW"/>
</dbReference>
<dbReference type="GO" id="GO:0000981">
    <property type="term" value="F:DNA-binding transcription factor activity, RNA polymerase II-specific"/>
    <property type="evidence" value="ECO:0007669"/>
    <property type="project" value="InterPro"/>
</dbReference>
<evidence type="ECO:0000256" key="3">
    <source>
        <dbReference type="ARBA" id="ARBA00022737"/>
    </source>
</evidence>
<keyword evidence="3" id="KW-0677">Repeat</keyword>
<dbReference type="RefSeq" id="XP_056759594.1">
    <property type="nucleotide sequence ID" value="XM_056914840.1"/>
</dbReference>
<dbReference type="EMBL" id="JAPVEA010000009">
    <property type="protein sequence ID" value="KAJ5432302.1"/>
    <property type="molecule type" value="Genomic_DNA"/>
</dbReference>
<dbReference type="GO" id="GO:0005634">
    <property type="term" value="C:nucleus"/>
    <property type="evidence" value="ECO:0007669"/>
    <property type="project" value="UniProtKB-SubCell"/>
</dbReference>
<name>A0AAD6FWI9_9EURO</name>
<reference evidence="8" key="2">
    <citation type="journal article" date="2023" name="IMA Fungus">
        <title>Comparative genomic study of the Penicillium genus elucidates a diverse pangenome and 15 lateral gene transfer events.</title>
        <authorList>
            <person name="Petersen C."/>
            <person name="Sorensen T."/>
            <person name="Nielsen M.R."/>
            <person name="Sondergaard T.E."/>
            <person name="Sorensen J.L."/>
            <person name="Fitzpatrick D.A."/>
            <person name="Frisvad J.C."/>
            <person name="Nielsen K.L."/>
        </authorList>
    </citation>
    <scope>NUCLEOTIDE SEQUENCE</scope>
    <source>
        <strain evidence="8">IBT 16125</strain>
    </source>
</reference>
<keyword evidence="2" id="KW-0479">Metal-binding</keyword>
<dbReference type="GO" id="GO:0000785">
    <property type="term" value="C:chromatin"/>
    <property type="evidence" value="ECO:0007669"/>
    <property type="project" value="TreeGrafter"/>
</dbReference>
<keyword evidence="4" id="KW-0863">Zinc-finger</keyword>
<evidence type="ECO:0000259" key="7">
    <source>
        <dbReference type="Pfam" id="PF04082"/>
    </source>
</evidence>
<dbReference type="PANTHER" id="PTHR40626">
    <property type="entry name" value="MIP31509P"/>
    <property type="match status" value="1"/>
</dbReference>
<dbReference type="Pfam" id="PF04082">
    <property type="entry name" value="Fungal_trans"/>
    <property type="match status" value="1"/>
</dbReference>
<dbReference type="Proteomes" id="UP001213681">
    <property type="component" value="Unassembled WGS sequence"/>
</dbReference>
<accession>A0AAD6FWI9</accession>
<sequence>MRFVNAFFQYAYSSNPFIHKASFNVNTASRHLVLAILLYGLTYSSVEHASAYSEYYDVVEYLIFEGPEFQQLLKQEKHPVLSTAIIQLIQAAILIIELQGSQAKLEIKRRIRVQRLPALIFVVRLLNLTKFVNSTVLDGNVTTLEEHMHKETLVRVMAWVYLLDAHCVIFYHSPPQLRLCEAIFGLPMHDGIFDAVDPAEASDTTLNKSSQAPPLTLRSVVKRLMDDKSIDLEGEEIQQIESLLGLFLILSALHCVLFDLQALAIITNTREPLKPIERALDRWKLMWDSRYAEHQLSLIGPSGFMVHALEFWWLAKKLVKHPHIFSMREEVAADSTGTFHEMIKRLKEMQAE</sequence>